<dbReference type="AlphaFoldDB" id="A0A2S6HD62"/>
<sequence>MILNSDHLEIAWIRMVRNQLLKQAKGFQRVMDFKVVKDNQKKQGNS</sequence>
<proteinExistence type="predicted"/>
<reference evidence="1 2" key="1">
    <citation type="submission" date="2018-02" db="EMBL/GenBank/DDBJ databases">
        <title>Subsurface microbial communities from deep shales in Ohio and West Virginia, USA.</title>
        <authorList>
            <person name="Wrighton K."/>
        </authorList>
    </citation>
    <scope>NUCLEOTIDE SEQUENCE [LARGE SCALE GENOMIC DNA]</scope>
    <source>
        <strain evidence="1 2">OWC-DMM</strain>
    </source>
</reference>
<gene>
    <name evidence="1" type="ORF">B0F87_106181</name>
</gene>
<evidence type="ECO:0000313" key="1">
    <source>
        <dbReference type="EMBL" id="PPK75333.1"/>
    </source>
</evidence>
<dbReference type="Proteomes" id="UP000240010">
    <property type="component" value="Unassembled WGS sequence"/>
</dbReference>
<dbReference type="EMBL" id="PTIZ01000006">
    <property type="protein sequence ID" value="PPK75333.1"/>
    <property type="molecule type" value="Genomic_DNA"/>
</dbReference>
<organism evidence="1 2">
    <name type="scientific">Methylobacter tundripaludum</name>
    <dbReference type="NCBI Taxonomy" id="173365"/>
    <lineage>
        <taxon>Bacteria</taxon>
        <taxon>Pseudomonadati</taxon>
        <taxon>Pseudomonadota</taxon>
        <taxon>Gammaproteobacteria</taxon>
        <taxon>Methylococcales</taxon>
        <taxon>Methylococcaceae</taxon>
        <taxon>Methylobacter</taxon>
    </lineage>
</organism>
<comment type="caution">
    <text evidence="1">The sequence shown here is derived from an EMBL/GenBank/DDBJ whole genome shotgun (WGS) entry which is preliminary data.</text>
</comment>
<name>A0A2S6HD62_9GAMM</name>
<evidence type="ECO:0000313" key="2">
    <source>
        <dbReference type="Proteomes" id="UP000240010"/>
    </source>
</evidence>
<protein>
    <submittedName>
        <fullName evidence="1">Uncharacterized protein</fullName>
    </submittedName>
</protein>
<accession>A0A2S6HD62</accession>